<sequence>MSYISVSDRKPIPLRLLDNIRKYITNDLICHYRNSSFRLGMDETETFYLNLPPFDHHSMIRINSTIDASTSTKIYRPTQDSDIGQIVLEEVLYFLGKKENESNDSENNDYRVIIQKRKVCRKGICRENDNENVSADKFSNTINLSTTDYGNSKSEEEYLTKKERRKTLSKFFQCHKIVWRDSER</sequence>
<dbReference type="AlphaFoldDB" id="A0ABD2AHD4"/>
<comment type="caution">
    <text evidence="1">The sequence shown here is derived from an EMBL/GenBank/DDBJ whole genome shotgun (WGS) entry which is preliminary data.</text>
</comment>
<accession>A0ABD2AHD4</accession>
<protein>
    <submittedName>
        <fullName evidence="1">Uncharacterized protein</fullName>
    </submittedName>
</protein>
<evidence type="ECO:0000313" key="1">
    <source>
        <dbReference type="EMBL" id="KAL2719677.1"/>
    </source>
</evidence>
<dbReference type="Proteomes" id="UP001607302">
    <property type="component" value="Unassembled WGS sequence"/>
</dbReference>
<keyword evidence="2" id="KW-1185">Reference proteome</keyword>
<evidence type="ECO:0000313" key="2">
    <source>
        <dbReference type="Proteomes" id="UP001607302"/>
    </source>
</evidence>
<organism evidence="1 2">
    <name type="scientific">Vespula squamosa</name>
    <name type="common">Southern yellow jacket</name>
    <name type="synonym">Wasp</name>
    <dbReference type="NCBI Taxonomy" id="30214"/>
    <lineage>
        <taxon>Eukaryota</taxon>
        <taxon>Metazoa</taxon>
        <taxon>Ecdysozoa</taxon>
        <taxon>Arthropoda</taxon>
        <taxon>Hexapoda</taxon>
        <taxon>Insecta</taxon>
        <taxon>Pterygota</taxon>
        <taxon>Neoptera</taxon>
        <taxon>Endopterygota</taxon>
        <taxon>Hymenoptera</taxon>
        <taxon>Apocrita</taxon>
        <taxon>Aculeata</taxon>
        <taxon>Vespoidea</taxon>
        <taxon>Vespidae</taxon>
        <taxon>Vespinae</taxon>
        <taxon>Vespula</taxon>
    </lineage>
</organism>
<proteinExistence type="predicted"/>
<name>A0ABD2AHD4_VESSQ</name>
<dbReference type="EMBL" id="JAUDFV010000149">
    <property type="protein sequence ID" value="KAL2719677.1"/>
    <property type="molecule type" value="Genomic_DNA"/>
</dbReference>
<reference evidence="1 2" key="1">
    <citation type="journal article" date="2024" name="Ann. Entomol. Soc. Am.">
        <title>Genomic analyses of the southern and eastern yellowjacket wasps (Hymenoptera: Vespidae) reveal evolutionary signatures of social life.</title>
        <authorList>
            <person name="Catto M.A."/>
            <person name="Caine P.B."/>
            <person name="Orr S.E."/>
            <person name="Hunt B.G."/>
            <person name="Goodisman M.A.D."/>
        </authorList>
    </citation>
    <scope>NUCLEOTIDE SEQUENCE [LARGE SCALE GENOMIC DNA]</scope>
    <source>
        <strain evidence="1">233</strain>
        <tissue evidence="1">Head and thorax</tissue>
    </source>
</reference>
<gene>
    <name evidence="1" type="ORF">V1478_011139</name>
</gene>